<dbReference type="EMBL" id="LRBV02000005">
    <property type="status" value="NOT_ANNOTATED_CDS"/>
    <property type="molecule type" value="Genomic_DNA"/>
</dbReference>
<protein>
    <submittedName>
        <fullName evidence="3">Uncharacterized protein</fullName>
    </submittedName>
</protein>
<dbReference type="PANTHER" id="PTHR37706:SF2">
    <property type="entry name" value="TRANSMEMBRANE PROTEIN"/>
    <property type="match status" value="1"/>
</dbReference>
<dbReference type="AlphaFoldDB" id="A0A7N2LMR0"/>
<feature type="transmembrane region" description="Helical" evidence="2">
    <location>
        <begin position="96"/>
        <end position="115"/>
    </location>
</feature>
<keyword evidence="2" id="KW-0812">Transmembrane</keyword>
<evidence type="ECO:0000256" key="1">
    <source>
        <dbReference type="SAM" id="MobiDB-lite"/>
    </source>
</evidence>
<keyword evidence="2" id="KW-1133">Transmembrane helix</keyword>
<keyword evidence="4" id="KW-1185">Reference proteome</keyword>
<evidence type="ECO:0000256" key="2">
    <source>
        <dbReference type="SAM" id="Phobius"/>
    </source>
</evidence>
<name>A0A7N2LMR0_QUELO</name>
<dbReference type="PANTHER" id="PTHR37706">
    <property type="entry name" value="TRANSMEMBRANE PROTEIN"/>
    <property type="match status" value="1"/>
</dbReference>
<reference evidence="3" key="2">
    <citation type="submission" date="2021-01" db="UniProtKB">
        <authorList>
            <consortium name="EnsemblPlants"/>
        </authorList>
    </citation>
    <scope>IDENTIFICATION</scope>
</reference>
<dbReference type="FunCoup" id="A0A7N2LMR0">
    <property type="interactions" value="1"/>
</dbReference>
<reference evidence="3 4" key="1">
    <citation type="journal article" date="2016" name="G3 (Bethesda)">
        <title>First Draft Assembly and Annotation of the Genome of a California Endemic Oak Quercus lobata Nee (Fagaceae).</title>
        <authorList>
            <person name="Sork V.L."/>
            <person name="Fitz-Gibbon S.T."/>
            <person name="Puiu D."/>
            <person name="Crepeau M."/>
            <person name="Gugger P.F."/>
            <person name="Sherman R."/>
            <person name="Stevens K."/>
            <person name="Langley C.H."/>
            <person name="Pellegrini M."/>
            <person name="Salzberg S.L."/>
        </authorList>
    </citation>
    <scope>NUCLEOTIDE SEQUENCE [LARGE SCALE GENOMIC DNA]</scope>
    <source>
        <strain evidence="3 4">cv. SW786</strain>
    </source>
</reference>
<evidence type="ECO:0000313" key="4">
    <source>
        <dbReference type="Proteomes" id="UP000594261"/>
    </source>
</evidence>
<keyword evidence="2" id="KW-0472">Membrane</keyword>
<organism evidence="3 4">
    <name type="scientific">Quercus lobata</name>
    <name type="common">Valley oak</name>
    <dbReference type="NCBI Taxonomy" id="97700"/>
    <lineage>
        <taxon>Eukaryota</taxon>
        <taxon>Viridiplantae</taxon>
        <taxon>Streptophyta</taxon>
        <taxon>Embryophyta</taxon>
        <taxon>Tracheophyta</taxon>
        <taxon>Spermatophyta</taxon>
        <taxon>Magnoliopsida</taxon>
        <taxon>eudicotyledons</taxon>
        <taxon>Gunneridae</taxon>
        <taxon>Pentapetalae</taxon>
        <taxon>rosids</taxon>
        <taxon>fabids</taxon>
        <taxon>Fagales</taxon>
        <taxon>Fagaceae</taxon>
        <taxon>Quercus</taxon>
    </lineage>
</organism>
<dbReference type="EnsemblPlants" id="QL05p029543:mrna">
    <property type="protein sequence ID" value="QL05p029543:mrna"/>
    <property type="gene ID" value="QL05p029543"/>
</dbReference>
<feature type="region of interest" description="Disordered" evidence="1">
    <location>
        <begin position="10"/>
        <end position="34"/>
    </location>
</feature>
<evidence type="ECO:0000313" key="3">
    <source>
        <dbReference type="EnsemblPlants" id="QL05p029543:mrna"/>
    </source>
</evidence>
<feature type="compositionally biased region" description="Low complexity" evidence="1">
    <location>
        <begin position="12"/>
        <end position="27"/>
    </location>
</feature>
<sequence length="129" mass="14432">MQVPLCTLLNHSQPQTRPSLSSSSPAPELTPPITSSPLRFISTVHPHFVLATRPPPRALPQTPTRPQCLKFGTHSTLLILLGTGLAASLSKFQDRVQIFLAVLFWMSLFFWASAWDGRDRPNKGSRFRR</sequence>
<dbReference type="Gramene" id="QL05p029543:mrna">
    <property type="protein sequence ID" value="QL05p029543:mrna"/>
    <property type="gene ID" value="QL05p029543"/>
</dbReference>
<dbReference type="InParanoid" id="A0A7N2LMR0"/>
<proteinExistence type="predicted"/>
<accession>A0A7N2LMR0</accession>
<dbReference type="Proteomes" id="UP000594261">
    <property type="component" value="Chromosome 5"/>
</dbReference>